<organism evidence="1">
    <name type="scientific">viral metagenome</name>
    <dbReference type="NCBI Taxonomy" id="1070528"/>
    <lineage>
        <taxon>unclassified sequences</taxon>
        <taxon>metagenomes</taxon>
        <taxon>organismal metagenomes</taxon>
    </lineage>
</organism>
<reference evidence="1" key="1">
    <citation type="journal article" date="2020" name="Nature">
        <title>Giant virus diversity and host interactions through global metagenomics.</title>
        <authorList>
            <person name="Schulz F."/>
            <person name="Roux S."/>
            <person name="Paez-Espino D."/>
            <person name="Jungbluth S."/>
            <person name="Walsh D.A."/>
            <person name="Denef V.J."/>
            <person name="McMahon K.D."/>
            <person name="Konstantinidis K.T."/>
            <person name="Eloe-Fadrosh E.A."/>
            <person name="Kyrpides N.C."/>
            <person name="Woyke T."/>
        </authorList>
    </citation>
    <scope>NUCLEOTIDE SEQUENCE</scope>
    <source>
        <strain evidence="1">GVMAG-S-1035315-10</strain>
    </source>
</reference>
<name>A0A6C0JQ08_9ZZZZ</name>
<proteinExistence type="predicted"/>
<evidence type="ECO:0000313" key="1">
    <source>
        <dbReference type="EMBL" id="QHU06507.1"/>
    </source>
</evidence>
<dbReference type="EMBL" id="MN740656">
    <property type="protein sequence ID" value="QHU06507.1"/>
    <property type="molecule type" value="Genomic_DNA"/>
</dbReference>
<protein>
    <submittedName>
        <fullName evidence="1">Uncharacterized protein</fullName>
    </submittedName>
</protein>
<dbReference type="AlphaFoldDB" id="A0A6C0JQ08"/>
<sequence length="131" mass="15917">MEIEDETMDSHSEYSNDEKYKNYEHLVETIKFFQTEGRITEDWIENEKHVIERWRDWIYDFSELNLDVQDKTFRRACRDAESLISFLMNSIRTTKTFDPKVYYILLVTIKFICDDIFNTDSLDDMMRNIGI</sequence>
<accession>A0A6C0JQ08</accession>